<comment type="caution">
    <text evidence="3">The sequence shown here is derived from an EMBL/GenBank/DDBJ whole genome shotgun (WGS) entry which is preliminary data.</text>
</comment>
<protein>
    <recommendedName>
        <fullName evidence="2">DUF7705 domain-containing protein</fullName>
    </recommendedName>
</protein>
<gene>
    <name evidence="3" type="ORF">GH714_026603</name>
</gene>
<keyword evidence="4" id="KW-1185">Reference proteome</keyword>
<accession>A0A6A6MMG9</accession>
<evidence type="ECO:0000313" key="4">
    <source>
        <dbReference type="Proteomes" id="UP000467840"/>
    </source>
</evidence>
<feature type="domain" description="DUF7705" evidence="2">
    <location>
        <begin position="8"/>
        <end position="233"/>
    </location>
</feature>
<organism evidence="3 4">
    <name type="scientific">Hevea brasiliensis</name>
    <name type="common">Para rubber tree</name>
    <name type="synonym">Siphonia brasiliensis</name>
    <dbReference type="NCBI Taxonomy" id="3981"/>
    <lineage>
        <taxon>Eukaryota</taxon>
        <taxon>Viridiplantae</taxon>
        <taxon>Streptophyta</taxon>
        <taxon>Embryophyta</taxon>
        <taxon>Tracheophyta</taxon>
        <taxon>Spermatophyta</taxon>
        <taxon>Magnoliopsida</taxon>
        <taxon>eudicotyledons</taxon>
        <taxon>Gunneridae</taxon>
        <taxon>Pentapetalae</taxon>
        <taxon>rosids</taxon>
        <taxon>fabids</taxon>
        <taxon>Malpighiales</taxon>
        <taxon>Euphorbiaceae</taxon>
        <taxon>Crotonoideae</taxon>
        <taxon>Micrandreae</taxon>
        <taxon>Hevea</taxon>
    </lineage>
</organism>
<dbReference type="InterPro" id="IPR056122">
    <property type="entry name" value="DUF7705"/>
</dbReference>
<dbReference type="AlphaFoldDB" id="A0A6A6MMG9"/>
<dbReference type="Proteomes" id="UP000467840">
    <property type="component" value="Chromosome 15"/>
</dbReference>
<dbReference type="EMBL" id="JAAGAX010000005">
    <property type="protein sequence ID" value="KAF2314454.1"/>
    <property type="molecule type" value="Genomic_DNA"/>
</dbReference>
<dbReference type="Pfam" id="PF24804">
    <property type="entry name" value="DUF7705"/>
    <property type="match status" value="1"/>
</dbReference>
<feature type="region of interest" description="Disordered" evidence="1">
    <location>
        <begin position="383"/>
        <end position="405"/>
    </location>
</feature>
<dbReference type="PANTHER" id="PTHR33916">
    <property type="entry name" value="EXPANSIN-LIKE EG45 DOMAIN-CONTAINING PROTEIN"/>
    <property type="match status" value="1"/>
</dbReference>
<reference evidence="3 4" key="1">
    <citation type="journal article" date="2020" name="Mol. Plant">
        <title>The Chromosome-Based Rubber Tree Genome Provides New Insights into Spurge Genome Evolution and Rubber Biosynthesis.</title>
        <authorList>
            <person name="Liu J."/>
            <person name="Shi C."/>
            <person name="Shi C.C."/>
            <person name="Li W."/>
            <person name="Zhang Q.J."/>
            <person name="Zhang Y."/>
            <person name="Li K."/>
            <person name="Lu H.F."/>
            <person name="Shi C."/>
            <person name="Zhu S.T."/>
            <person name="Xiao Z.Y."/>
            <person name="Nan H."/>
            <person name="Yue Y."/>
            <person name="Zhu X.G."/>
            <person name="Wu Y."/>
            <person name="Hong X.N."/>
            <person name="Fan G.Y."/>
            <person name="Tong Y."/>
            <person name="Zhang D."/>
            <person name="Mao C.L."/>
            <person name="Liu Y.L."/>
            <person name="Hao S.J."/>
            <person name="Liu W.Q."/>
            <person name="Lv M.Q."/>
            <person name="Zhang H.B."/>
            <person name="Liu Y."/>
            <person name="Hu-Tang G.R."/>
            <person name="Wang J.P."/>
            <person name="Wang J.H."/>
            <person name="Sun Y.H."/>
            <person name="Ni S.B."/>
            <person name="Chen W.B."/>
            <person name="Zhang X.C."/>
            <person name="Jiao Y.N."/>
            <person name="Eichler E.E."/>
            <person name="Li G.H."/>
            <person name="Liu X."/>
            <person name="Gao L.Z."/>
        </authorList>
    </citation>
    <scope>NUCLEOTIDE SEQUENCE [LARGE SCALE GENOMIC DNA]</scope>
    <source>
        <strain evidence="4">cv. GT1</strain>
        <tissue evidence="3">Leaf</tissue>
    </source>
</reference>
<sequence length="405" mass="46049">MASKHYKSAIGDPGMRRDGLRVAIEAWNQCNEVGEEAPNMGSPRLADCFDVDHSKRPVRLIHKVDEQDNRLGVLSGPYGGITTKKPDTYAAEKELYLGHKCQVLQNNTKPWQFWMIMLKSGNMDTAAAKCPENGHRSKPFPPEARFPCFGKGCMNMPYIFHDYTSLQLNRKTLKGSFYGTWDLDSDVRTAAVANGTSYFKVTWVKRHLNNGSWVFHHKLKTSPKYPWLMLYLRIHRTDRYNFPYDAYHLWCAPGNAKYLEEPHNLCDPYSNPQAQEILQILPHPVWGEYGYPTKKGEGWIGDPRTWHLDVGDYLRTFIFIRIPALSLLLGTGHQLTWELKSTLAKMKWQNGVDGHCQNLANGMSMILLQLEGFTVIFNKAKDEKAGGKPESPGKVDPHIKPGGDP</sequence>
<dbReference type="PANTHER" id="PTHR33916:SF7">
    <property type="entry name" value="NEPROSIN DOMAIN-CONTAINING PROTEIN"/>
    <property type="match status" value="1"/>
</dbReference>
<proteinExistence type="predicted"/>
<evidence type="ECO:0000256" key="1">
    <source>
        <dbReference type="SAM" id="MobiDB-lite"/>
    </source>
</evidence>
<evidence type="ECO:0000313" key="3">
    <source>
        <dbReference type="EMBL" id="KAF2314454.1"/>
    </source>
</evidence>
<name>A0A6A6MMG9_HEVBR</name>
<evidence type="ECO:0000259" key="2">
    <source>
        <dbReference type="Pfam" id="PF24804"/>
    </source>
</evidence>